<sequence>MHYYSFIDCRSDITVVTLDVRNAFNSAWWDNILAALRRLLVPDYLLRIISSYFSARVLDFTTDDGPESYEVTAGVRQGSILGPILWNVMYDAILSLNFDGDVRIVGFADDIAVVAVAKHLWQIERDLNAAILQVRGALRALSLQTADHKTAGPQGAAHHKQEQGGNHQHHGRRPQHTLVPLHLLPGPAHRRQAEVRPSPLNSQHEGSQCYRCPYEDHAQLWWAQKQPTQAVCSRRRLHTLVWSPHLEHGSPKASLHSPGGVSPPTSLPTCDRRPAACLLRGHVCPCRHTTVGPSCGRASVTLRPPPRGRRGRGTLGNAKQDAGNLGSVDEGPMDAPTDPEYQSVDREEARRAELPPHAALDRAWLL</sequence>
<dbReference type="PROSITE" id="PS50878">
    <property type="entry name" value="RT_POL"/>
    <property type="match status" value="1"/>
</dbReference>
<comment type="caution">
    <text evidence="3">The sequence shown here is derived from an EMBL/GenBank/DDBJ whole genome shotgun (WGS) entry which is preliminary data.</text>
</comment>
<dbReference type="PANTHER" id="PTHR19446">
    <property type="entry name" value="REVERSE TRANSCRIPTASES"/>
    <property type="match status" value="1"/>
</dbReference>
<feature type="compositionally biased region" description="Basic and acidic residues" evidence="1">
    <location>
        <begin position="343"/>
        <end position="354"/>
    </location>
</feature>
<accession>A0ABD2WAZ8</accession>
<feature type="domain" description="Reverse transcriptase" evidence="2">
    <location>
        <begin position="1"/>
        <end position="183"/>
    </location>
</feature>
<evidence type="ECO:0000256" key="1">
    <source>
        <dbReference type="SAM" id="MobiDB-lite"/>
    </source>
</evidence>
<dbReference type="Proteomes" id="UP001627154">
    <property type="component" value="Unassembled WGS sequence"/>
</dbReference>
<gene>
    <name evidence="3" type="ORF">TKK_015196</name>
</gene>
<proteinExistence type="predicted"/>
<dbReference type="Pfam" id="PF00078">
    <property type="entry name" value="RVT_1"/>
    <property type="match status" value="1"/>
</dbReference>
<dbReference type="AlphaFoldDB" id="A0ABD2WAZ8"/>
<evidence type="ECO:0000313" key="3">
    <source>
        <dbReference type="EMBL" id="KAL3389835.1"/>
    </source>
</evidence>
<organism evidence="3 4">
    <name type="scientific">Trichogramma kaykai</name>
    <dbReference type="NCBI Taxonomy" id="54128"/>
    <lineage>
        <taxon>Eukaryota</taxon>
        <taxon>Metazoa</taxon>
        <taxon>Ecdysozoa</taxon>
        <taxon>Arthropoda</taxon>
        <taxon>Hexapoda</taxon>
        <taxon>Insecta</taxon>
        <taxon>Pterygota</taxon>
        <taxon>Neoptera</taxon>
        <taxon>Endopterygota</taxon>
        <taxon>Hymenoptera</taxon>
        <taxon>Apocrita</taxon>
        <taxon>Proctotrupomorpha</taxon>
        <taxon>Chalcidoidea</taxon>
        <taxon>Trichogrammatidae</taxon>
        <taxon>Trichogramma</taxon>
    </lineage>
</organism>
<dbReference type="InterPro" id="IPR000477">
    <property type="entry name" value="RT_dom"/>
</dbReference>
<evidence type="ECO:0000259" key="2">
    <source>
        <dbReference type="PROSITE" id="PS50878"/>
    </source>
</evidence>
<feature type="region of interest" description="Disordered" evidence="1">
    <location>
        <begin position="246"/>
        <end position="267"/>
    </location>
</feature>
<feature type="region of interest" description="Disordered" evidence="1">
    <location>
        <begin position="297"/>
        <end position="355"/>
    </location>
</feature>
<protein>
    <recommendedName>
        <fullName evidence="2">Reverse transcriptase domain-containing protein</fullName>
    </recommendedName>
</protein>
<feature type="region of interest" description="Disordered" evidence="1">
    <location>
        <begin position="147"/>
        <end position="174"/>
    </location>
</feature>
<reference evidence="3 4" key="1">
    <citation type="journal article" date="2024" name="bioRxiv">
        <title>A reference genome for Trichogramma kaykai: A tiny desert-dwelling parasitoid wasp with competing sex-ratio distorters.</title>
        <authorList>
            <person name="Culotta J."/>
            <person name="Lindsey A.R."/>
        </authorList>
    </citation>
    <scope>NUCLEOTIDE SEQUENCE [LARGE SCALE GENOMIC DNA]</scope>
    <source>
        <strain evidence="3 4">KSX58</strain>
    </source>
</reference>
<dbReference type="InterPro" id="IPR043502">
    <property type="entry name" value="DNA/RNA_pol_sf"/>
</dbReference>
<evidence type="ECO:0000313" key="4">
    <source>
        <dbReference type="Proteomes" id="UP001627154"/>
    </source>
</evidence>
<keyword evidence="4" id="KW-1185">Reference proteome</keyword>
<dbReference type="GO" id="GO:0071897">
    <property type="term" value="P:DNA biosynthetic process"/>
    <property type="evidence" value="ECO:0007669"/>
    <property type="project" value="UniProtKB-ARBA"/>
</dbReference>
<dbReference type="SUPFAM" id="SSF56672">
    <property type="entry name" value="DNA/RNA polymerases"/>
    <property type="match status" value="1"/>
</dbReference>
<name>A0ABD2WAZ8_9HYME</name>
<dbReference type="EMBL" id="JBJJXI010000122">
    <property type="protein sequence ID" value="KAL3389835.1"/>
    <property type="molecule type" value="Genomic_DNA"/>
</dbReference>